<sequence length="229" mass="26658">MPVDEPYTTLLASLPHLPVPGARTQLPITRLKLKNHLKWLTPEDRDRLHTLDIALHWVHLPIDLSDAQMIERASTALEAVDSDFLRVIILERLEMRTFAAALRRRVRNEPLPRDQPWGIGRFVKHIENHFSDPSFGLEHLYPWIAQASKHLQANEPMALENLMIMESWKRLDRVDDRHGFGFDAVALYVMRWEILHRYIHRQTEKALTHFDSLVAHALEDSPISLEALT</sequence>
<accession>A0A1G9RM15</accession>
<protein>
    <recommendedName>
        <fullName evidence="3">DUF2764 family protein</fullName>
    </recommendedName>
</protein>
<name>A0A1G9RM15_9BACT</name>
<proteinExistence type="predicted"/>
<gene>
    <name evidence="1" type="ORF">SAMN05660860_02184</name>
</gene>
<dbReference type="EMBL" id="FNGU01000004">
    <property type="protein sequence ID" value="SDM24100.1"/>
    <property type="molecule type" value="Genomic_DNA"/>
</dbReference>
<evidence type="ECO:0008006" key="3">
    <source>
        <dbReference type="Google" id="ProtNLM"/>
    </source>
</evidence>
<organism evidence="1 2">
    <name type="scientific">Geoalkalibacter ferrihydriticus</name>
    <dbReference type="NCBI Taxonomy" id="392333"/>
    <lineage>
        <taxon>Bacteria</taxon>
        <taxon>Pseudomonadati</taxon>
        <taxon>Thermodesulfobacteriota</taxon>
        <taxon>Desulfuromonadia</taxon>
        <taxon>Desulfuromonadales</taxon>
        <taxon>Geoalkalibacteraceae</taxon>
        <taxon>Geoalkalibacter</taxon>
    </lineage>
</organism>
<evidence type="ECO:0000313" key="1">
    <source>
        <dbReference type="EMBL" id="SDM24100.1"/>
    </source>
</evidence>
<dbReference type="Proteomes" id="UP000182146">
    <property type="component" value="Unassembled WGS sequence"/>
</dbReference>
<dbReference type="RefSeq" id="WP_052445802.1">
    <property type="nucleotide sequence ID" value="NZ_FNGU01000004.1"/>
</dbReference>
<dbReference type="AlphaFoldDB" id="A0A1G9RM15"/>
<reference evidence="1 2" key="1">
    <citation type="submission" date="2016-10" db="EMBL/GenBank/DDBJ databases">
        <authorList>
            <person name="de Groot N.N."/>
        </authorList>
    </citation>
    <scope>NUCLEOTIDE SEQUENCE [LARGE SCALE GENOMIC DNA]</scope>
    <source>
        <strain evidence="1 2">DSM 17813</strain>
    </source>
</reference>
<evidence type="ECO:0000313" key="2">
    <source>
        <dbReference type="Proteomes" id="UP000182146"/>
    </source>
</evidence>
<dbReference type="STRING" id="392333.SAMN05660860_02184"/>
<dbReference type="OrthoDB" id="556081at2"/>